<dbReference type="GO" id="GO:0006950">
    <property type="term" value="P:response to stress"/>
    <property type="evidence" value="ECO:0007669"/>
    <property type="project" value="TreeGrafter"/>
</dbReference>
<sequence>MRCNVRRVTTRRSAGRSGQILAVLGEDRSSPCNTTYLADRLVDSRSGLTSQIRRLEKAGLVARAASPEDHRGVNVSLTSASAALRPSQRRGRTLA</sequence>
<dbReference type="SUPFAM" id="SSF46785">
    <property type="entry name" value="Winged helix' DNA-binding domain"/>
    <property type="match status" value="1"/>
</dbReference>
<dbReference type="InterPro" id="IPR039422">
    <property type="entry name" value="MarR/SlyA-like"/>
</dbReference>
<organism evidence="2 3">
    <name type="scientific">Microbacterium saccharophilum</name>
    <dbReference type="NCBI Taxonomy" id="1213358"/>
    <lineage>
        <taxon>Bacteria</taxon>
        <taxon>Bacillati</taxon>
        <taxon>Actinomycetota</taxon>
        <taxon>Actinomycetes</taxon>
        <taxon>Micrococcales</taxon>
        <taxon>Microbacteriaceae</taxon>
        <taxon>Microbacterium</taxon>
    </lineage>
</organism>
<evidence type="ECO:0000313" key="2">
    <source>
        <dbReference type="EMBL" id="TXK15721.1"/>
    </source>
</evidence>
<dbReference type="Proteomes" id="UP000321949">
    <property type="component" value="Unassembled WGS sequence"/>
</dbReference>
<dbReference type="InterPro" id="IPR000835">
    <property type="entry name" value="HTH_MarR-typ"/>
</dbReference>
<name>A0A5C8I8F0_9MICO</name>
<keyword evidence="3" id="KW-1185">Reference proteome</keyword>
<feature type="domain" description="HTH marR-type" evidence="1">
    <location>
        <begin position="29"/>
        <end position="73"/>
    </location>
</feature>
<dbReference type="InterPro" id="IPR036388">
    <property type="entry name" value="WH-like_DNA-bd_sf"/>
</dbReference>
<comment type="caution">
    <text evidence="2">The sequence shown here is derived from an EMBL/GenBank/DDBJ whole genome shotgun (WGS) entry which is preliminary data.</text>
</comment>
<dbReference type="PANTHER" id="PTHR33164">
    <property type="entry name" value="TRANSCRIPTIONAL REGULATOR, MARR FAMILY"/>
    <property type="match status" value="1"/>
</dbReference>
<gene>
    <name evidence="2" type="ORF">FVP74_01975</name>
</gene>
<dbReference type="InterPro" id="IPR036390">
    <property type="entry name" value="WH_DNA-bd_sf"/>
</dbReference>
<dbReference type="Pfam" id="PF01047">
    <property type="entry name" value="MarR"/>
    <property type="match status" value="1"/>
</dbReference>
<reference evidence="2 3" key="1">
    <citation type="submission" date="2019-08" db="EMBL/GenBank/DDBJ databases">
        <authorList>
            <person name="Dong K."/>
        </authorList>
    </citation>
    <scope>NUCLEOTIDE SEQUENCE [LARGE SCALE GENOMIC DNA]</scope>
    <source>
        <strain evidence="2 3">K-1</strain>
    </source>
</reference>
<dbReference type="AlphaFoldDB" id="A0A5C8I8F0"/>
<proteinExistence type="predicted"/>
<dbReference type="PANTHER" id="PTHR33164:SF99">
    <property type="entry name" value="MARR FAMILY REGULATORY PROTEIN"/>
    <property type="match status" value="1"/>
</dbReference>
<dbReference type="Gene3D" id="1.10.10.10">
    <property type="entry name" value="Winged helix-like DNA-binding domain superfamily/Winged helix DNA-binding domain"/>
    <property type="match status" value="1"/>
</dbReference>
<dbReference type="OrthoDB" id="3821431at2"/>
<evidence type="ECO:0000313" key="3">
    <source>
        <dbReference type="Proteomes" id="UP000321949"/>
    </source>
</evidence>
<protein>
    <submittedName>
        <fullName evidence="2">MarR family transcriptional regulator</fullName>
    </submittedName>
</protein>
<dbReference type="GO" id="GO:0003700">
    <property type="term" value="F:DNA-binding transcription factor activity"/>
    <property type="evidence" value="ECO:0007669"/>
    <property type="project" value="InterPro"/>
</dbReference>
<dbReference type="EMBL" id="VRSX01000001">
    <property type="protein sequence ID" value="TXK15721.1"/>
    <property type="molecule type" value="Genomic_DNA"/>
</dbReference>
<accession>A0A5C8I8F0</accession>
<evidence type="ECO:0000259" key="1">
    <source>
        <dbReference type="Pfam" id="PF01047"/>
    </source>
</evidence>